<organism evidence="1 2">
    <name type="scientific">Lophiotrema nucula</name>
    <dbReference type="NCBI Taxonomy" id="690887"/>
    <lineage>
        <taxon>Eukaryota</taxon>
        <taxon>Fungi</taxon>
        <taxon>Dikarya</taxon>
        <taxon>Ascomycota</taxon>
        <taxon>Pezizomycotina</taxon>
        <taxon>Dothideomycetes</taxon>
        <taxon>Pleosporomycetidae</taxon>
        <taxon>Pleosporales</taxon>
        <taxon>Lophiotremataceae</taxon>
        <taxon>Lophiotrema</taxon>
    </lineage>
</organism>
<name>A0A6A5YL25_9PLEO</name>
<evidence type="ECO:0000313" key="2">
    <source>
        <dbReference type="Proteomes" id="UP000799770"/>
    </source>
</evidence>
<evidence type="ECO:0000313" key="1">
    <source>
        <dbReference type="EMBL" id="KAF2107424.1"/>
    </source>
</evidence>
<reference evidence="1" key="1">
    <citation type="journal article" date="2020" name="Stud. Mycol.">
        <title>101 Dothideomycetes genomes: a test case for predicting lifestyles and emergence of pathogens.</title>
        <authorList>
            <person name="Haridas S."/>
            <person name="Albert R."/>
            <person name="Binder M."/>
            <person name="Bloem J."/>
            <person name="Labutti K."/>
            <person name="Salamov A."/>
            <person name="Andreopoulos B."/>
            <person name="Baker S."/>
            <person name="Barry K."/>
            <person name="Bills G."/>
            <person name="Bluhm B."/>
            <person name="Cannon C."/>
            <person name="Castanera R."/>
            <person name="Culley D."/>
            <person name="Daum C."/>
            <person name="Ezra D."/>
            <person name="Gonzalez J."/>
            <person name="Henrissat B."/>
            <person name="Kuo A."/>
            <person name="Liang C."/>
            <person name="Lipzen A."/>
            <person name="Lutzoni F."/>
            <person name="Magnuson J."/>
            <person name="Mondo S."/>
            <person name="Nolan M."/>
            <person name="Ohm R."/>
            <person name="Pangilinan J."/>
            <person name="Park H.-J."/>
            <person name="Ramirez L."/>
            <person name="Alfaro M."/>
            <person name="Sun H."/>
            <person name="Tritt A."/>
            <person name="Yoshinaga Y."/>
            <person name="Zwiers L.-H."/>
            <person name="Turgeon B."/>
            <person name="Goodwin S."/>
            <person name="Spatafora J."/>
            <person name="Crous P."/>
            <person name="Grigoriev I."/>
        </authorList>
    </citation>
    <scope>NUCLEOTIDE SEQUENCE</scope>
    <source>
        <strain evidence="1">CBS 627.86</strain>
    </source>
</reference>
<gene>
    <name evidence="1" type="ORF">BDV96DRAFT_589240</name>
</gene>
<proteinExistence type="predicted"/>
<dbReference type="EMBL" id="ML977354">
    <property type="protein sequence ID" value="KAF2107424.1"/>
    <property type="molecule type" value="Genomic_DNA"/>
</dbReference>
<sequence>MILGWGSSSRGAIIRDVRVLDAVRNVGFASVPRLELLWAATCFLHCTDLLTRLEPDSRMSRFGSVSDDCLRRLTWYLPGTRIMNMELSVSRLSDQKRLHSPRAVQREQLTRVICSESTEYSAAGRQSRVQRLQVYCHLTFDKKVRRCPARCAVKCQFQSALHQRAAPTHLS</sequence>
<dbReference type="Proteomes" id="UP000799770">
    <property type="component" value="Unassembled WGS sequence"/>
</dbReference>
<keyword evidence="2" id="KW-1185">Reference proteome</keyword>
<protein>
    <submittedName>
        <fullName evidence="1">Uncharacterized protein</fullName>
    </submittedName>
</protein>
<accession>A0A6A5YL25</accession>
<dbReference type="AlphaFoldDB" id="A0A6A5YL25"/>